<evidence type="ECO:0000313" key="5">
    <source>
        <dbReference type="Proteomes" id="UP001652600"/>
    </source>
</evidence>
<reference evidence="6" key="1">
    <citation type="submission" date="2025-08" db="UniProtKB">
        <authorList>
            <consortium name="RefSeq"/>
        </authorList>
    </citation>
    <scope>IDENTIFICATION</scope>
    <source>
        <tissue evidence="6">Stem</tissue>
    </source>
</reference>
<evidence type="ECO:0000256" key="3">
    <source>
        <dbReference type="SAM" id="MobiDB-lite"/>
    </source>
</evidence>
<evidence type="ECO:0000313" key="6">
    <source>
        <dbReference type="RefSeq" id="XP_008440861.2"/>
    </source>
</evidence>
<dbReference type="InParanoid" id="A0A1S3B1N1"/>
<protein>
    <submittedName>
        <fullName evidence="6">La-related protein 1C isoform X1</fullName>
    </submittedName>
</protein>
<dbReference type="KEGG" id="cmo:103485156"/>
<sequence length="553" mass="59422">MAATNLSDNNPAMATGVHHSRHSGQNISSPKSRRSPRPVSSPWTQIVRGELEIPAVVPSSPSNVTSSAAIVEPRSPSPSSSPSSSLTVEEPAGAERSDSGNESLSNAGNKPAWNKLSNGAVEVGPVMGAVSWPALSESTRFTNKSSSDSPKDSADGSAGPACEGTGNPPSSPYKKGISASPSPNPTPAATPTLTPTPVATPTLTPTHRQKSMKRSGAASSYSGGVSQQSATSVSTIDTTPSNPSSKDHMQRNSFASQSHNDHNYQHQHQPNSFRSRGSGYPRGDSSHHHNHGSRRDQDRGNHDWNPHRNYGQPQRVVQRYIRPPPPPSNATFIPSSMRPLGGPIPFHEFVPPVVYVGAPPQEALRSVPFVAPMPPNAVFFPASDPQLYARIVHQIEYYFSDENLVKDTYLRRNMDEDGWVPIHLVAGFKMVRSLTDNIPVILDALRSTSTVVEVQGDKVRRRNDYSKWIMLPSTPTSNDVAPLSPANSSQDLLAAGVQNITLETYNSTDVRGDFKVEALQSRSPRNFNSQSQLPGTGNPNIGAGLDHSFSARK</sequence>
<feature type="region of interest" description="Disordered" evidence="3">
    <location>
        <begin position="139"/>
        <end position="313"/>
    </location>
</feature>
<feature type="compositionally biased region" description="Low complexity" evidence="3">
    <location>
        <begin position="189"/>
        <end position="206"/>
    </location>
</feature>
<name>A0A1S3B1N1_CUCME</name>
<dbReference type="InterPro" id="IPR045180">
    <property type="entry name" value="La_dom_prot"/>
</dbReference>
<dbReference type="InterPro" id="IPR036388">
    <property type="entry name" value="WH-like_DNA-bd_sf"/>
</dbReference>
<proteinExistence type="predicted"/>
<dbReference type="CDD" id="cd07323">
    <property type="entry name" value="LAM"/>
    <property type="match status" value="1"/>
</dbReference>
<feature type="compositionally biased region" description="Polar residues" evidence="3">
    <location>
        <begin position="1"/>
        <end position="12"/>
    </location>
</feature>
<keyword evidence="5" id="KW-1185">Reference proteome</keyword>
<dbReference type="Gramene" id="MELO3C007933.2.1">
    <property type="protein sequence ID" value="MELO3C007933.2.1"/>
    <property type="gene ID" value="MELO3C007933.2"/>
</dbReference>
<dbReference type="PROSITE" id="PS50961">
    <property type="entry name" value="HTH_LA"/>
    <property type="match status" value="1"/>
</dbReference>
<dbReference type="GeneID" id="103485156"/>
<dbReference type="Proteomes" id="UP001652600">
    <property type="component" value="Chromosome 8"/>
</dbReference>
<feature type="compositionally biased region" description="Polar residues" evidence="3">
    <location>
        <begin position="521"/>
        <end position="539"/>
    </location>
</feature>
<feature type="compositionally biased region" description="Polar residues" evidence="3">
    <location>
        <begin position="266"/>
        <end position="275"/>
    </location>
</feature>
<feature type="region of interest" description="Disordered" evidence="3">
    <location>
        <begin position="1"/>
        <end position="116"/>
    </location>
</feature>
<feature type="domain" description="HTH La-type RNA-binding" evidence="4">
    <location>
        <begin position="381"/>
        <end position="471"/>
    </location>
</feature>
<dbReference type="RefSeq" id="XP_008440861.2">
    <property type="nucleotide sequence ID" value="XM_008442639.3"/>
</dbReference>
<dbReference type="SMART" id="SM00715">
    <property type="entry name" value="LA"/>
    <property type="match status" value="1"/>
</dbReference>
<dbReference type="InterPro" id="IPR006630">
    <property type="entry name" value="La_HTH"/>
</dbReference>
<feature type="region of interest" description="Disordered" evidence="3">
    <location>
        <begin position="521"/>
        <end position="553"/>
    </location>
</feature>
<gene>
    <name evidence="6" type="primary">LOC103485156</name>
</gene>
<dbReference type="GO" id="GO:0003723">
    <property type="term" value="F:RNA binding"/>
    <property type="evidence" value="ECO:0007669"/>
    <property type="project" value="UniProtKB-UniRule"/>
</dbReference>
<dbReference type="Gene3D" id="1.10.10.10">
    <property type="entry name" value="Winged helix-like DNA-binding domain superfamily/Winged helix DNA-binding domain"/>
    <property type="match status" value="1"/>
</dbReference>
<dbReference type="Pfam" id="PF05383">
    <property type="entry name" value="La"/>
    <property type="match status" value="1"/>
</dbReference>
<organism evidence="5 6">
    <name type="scientific">Cucumis melo</name>
    <name type="common">Muskmelon</name>
    <dbReference type="NCBI Taxonomy" id="3656"/>
    <lineage>
        <taxon>Eukaryota</taxon>
        <taxon>Viridiplantae</taxon>
        <taxon>Streptophyta</taxon>
        <taxon>Embryophyta</taxon>
        <taxon>Tracheophyta</taxon>
        <taxon>Spermatophyta</taxon>
        <taxon>Magnoliopsida</taxon>
        <taxon>eudicotyledons</taxon>
        <taxon>Gunneridae</taxon>
        <taxon>Pentapetalae</taxon>
        <taxon>rosids</taxon>
        <taxon>fabids</taxon>
        <taxon>Cucurbitales</taxon>
        <taxon>Cucurbitaceae</taxon>
        <taxon>Benincaseae</taxon>
        <taxon>Cucumis</taxon>
    </lineage>
</organism>
<dbReference type="AlphaFoldDB" id="A0A1S3B1N1"/>
<evidence type="ECO:0000259" key="4">
    <source>
        <dbReference type="PROSITE" id="PS50961"/>
    </source>
</evidence>
<evidence type="ECO:0000256" key="1">
    <source>
        <dbReference type="ARBA" id="ARBA00022884"/>
    </source>
</evidence>
<dbReference type="eggNOG" id="KOG2590">
    <property type="taxonomic scope" value="Eukaryota"/>
</dbReference>
<dbReference type="SUPFAM" id="SSF46785">
    <property type="entry name" value="Winged helix' DNA-binding domain"/>
    <property type="match status" value="1"/>
</dbReference>
<dbReference type="PANTHER" id="PTHR22792:SF132">
    <property type="entry name" value="LA-RELATED PROTEIN 1"/>
    <property type="match status" value="1"/>
</dbReference>
<dbReference type="PANTHER" id="PTHR22792">
    <property type="entry name" value="LUPUS LA PROTEIN-RELATED"/>
    <property type="match status" value="1"/>
</dbReference>
<feature type="compositionally biased region" description="Basic and acidic residues" evidence="3">
    <location>
        <begin position="293"/>
        <end position="306"/>
    </location>
</feature>
<evidence type="ECO:0000256" key="2">
    <source>
        <dbReference type="PROSITE-ProRule" id="PRU00332"/>
    </source>
</evidence>
<feature type="compositionally biased region" description="Low complexity" evidence="3">
    <location>
        <begin position="215"/>
        <end position="230"/>
    </location>
</feature>
<accession>A0A1S3B1N1</accession>
<feature type="compositionally biased region" description="Low complexity" evidence="3">
    <location>
        <begin position="54"/>
        <end position="69"/>
    </location>
</feature>
<dbReference type="InterPro" id="IPR036390">
    <property type="entry name" value="WH_DNA-bd_sf"/>
</dbReference>
<feature type="compositionally biased region" description="Polar residues" evidence="3">
    <location>
        <begin position="231"/>
        <end position="244"/>
    </location>
</feature>
<dbReference type="GO" id="GO:0005737">
    <property type="term" value="C:cytoplasm"/>
    <property type="evidence" value="ECO:0007669"/>
    <property type="project" value="UniProtKB-ARBA"/>
</dbReference>
<keyword evidence="1 2" id="KW-0694">RNA-binding</keyword>